<dbReference type="Pfam" id="PF05036">
    <property type="entry name" value="SPOR"/>
    <property type="match status" value="1"/>
</dbReference>
<sequence>MRAGFNGAVKWVPLMTPQHTPLCGQTPSLHPSTDAGQTAPVIQKTSVPRLTQKDTHSVPVTTAQGFRATPQTLGGQTVIEPGCRVNSGGTVLTCAAHTATPGTYELIWLPAGSTARRADGTRFVTQEETLVRRAIKGSPEDADAPYIAEIDADLRYVQIGAFGVPDNAERSIQRLAALGLPVSSQMLNRGNAALKIVLAGPFDRPERTLSALGELRRAGYEDAFARK</sequence>
<evidence type="ECO:0000313" key="2">
    <source>
        <dbReference type="EMBL" id="GAA3864853.1"/>
    </source>
</evidence>
<evidence type="ECO:0000259" key="1">
    <source>
        <dbReference type="PROSITE" id="PS51724"/>
    </source>
</evidence>
<evidence type="ECO:0000313" key="3">
    <source>
        <dbReference type="Proteomes" id="UP001399917"/>
    </source>
</evidence>
<dbReference type="Gene3D" id="3.30.70.1070">
    <property type="entry name" value="Sporulation related repeat"/>
    <property type="match status" value="1"/>
</dbReference>
<feature type="domain" description="SPOR" evidence="1">
    <location>
        <begin position="149"/>
        <end position="227"/>
    </location>
</feature>
<dbReference type="Proteomes" id="UP001399917">
    <property type="component" value="Unassembled WGS sequence"/>
</dbReference>
<dbReference type="PROSITE" id="PS51724">
    <property type="entry name" value="SPOR"/>
    <property type="match status" value="1"/>
</dbReference>
<organism evidence="2 3">
    <name type="scientific">Celeribacter arenosi</name>
    <dbReference type="NCBI Taxonomy" id="792649"/>
    <lineage>
        <taxon>Bacteria</taxon>
        <taxon>Pseudomonadati</taxon>
        <taxon>Pseudomonadota</taxon>
        <taxon>Alphaproteobacteria</taxon>
        <taxon>Rhodobacterales</taxon>
        <taxon>Roseobacteraceae</taxon>
        <taxon>Celeribacter</taxon>
    </lineage>
</organism>
<accession>A0ABP7K3R7</accession>
<comment type="caution">
    <text evidence="2">The sequence shown here is derived from an EMBL/GenBank/DDBJ whole genome shotgun (WGS) entry which is preliminary data.</text>
</comment>
<gene>
    <name evidence="2" type="ORF">GCM10022404_13920</name>
</gene>
<proteinExistence type="predicted"/>
<protein>
    <recommendedName>
        <fullName evidence="1">SPOR domain-containing protein</fullName>
    </recommendedName>
</protein>
<dbReference type="EMBL" id="BAABDF010000006">
    <property type="protein sequence ID" value="GAA3864853.1"/>
    <property type="molecule type" value="Genomic_DNA"/>
</dbReference>
<name>A0ABP7K3R7_9RHOB</name>
<keyword evidence="3" id="KW-1185">Reference proteome</keyword>
<dbReference type="InterPro" id="IPR007730">
    <property type="entry name" value="SPOR-like_dom"/>
</dbReference>
<dbReference type="SUPFAM" id="SSF110997">
    <property type="entry name" value="Sporulation related repeat"/>
    <property type="match status" value="1"/>
</dbReference>
<reference evidence="3" key="1">
    <citation type="journal article" date="2019" name="Int. J. Syst. Evol. Microbiol.">
        <title>The Global Catalogue of Microorganisms (GCM) 10K type strain sequencing project: providing services to taxonomists for standard genome sequencing and annotation.</title>
        <authorList>
            <consortium name="The Broad Institute Genomics Platform"/>
            <consortium name="The Broad Institute Genome Sequencing Center for Infectious Disease"/>
            <person name="Wu L."/>
            <person name="Ma J."/>
        </authorList>
    </citation>
    <scope>NUCLEOTIDE SEQUENCE [LARGE SCALE GENOMIC DNA]</scope>
    <source>
        <strain evidence="3">JCM 17190</strain>
    </source>
</reference>
<dbReference type="InterPro" id="IPR036680">
    <property type="entry name" value="SPOR-like_sf"/>
</dbReference>